<accession>A0A0F9GYA4</accession>
<comment type="caution">
    <text evidence="1">The sequence shown here is derived from an EMBL/GenBank/DDBJ whole genome shotgun (WGS) entry which is preliminary data.</text>
</comment>
<protein>
    <submittedName>
        <fullName evidence="1">Uncharacterized protein</fullName>
    </submittedName>
</protein>
<sequence length="243" mass="27622">MIRLLLLYICLIIPIDLQNLKSYTESIDGGMSVEQGFHKDASQKALDDTALPQLDTPEESIPRSLVPWNLDDDRSRYLGLRSSGFTIREALGLIAKAKSTLSKWRKDPVFLDLENRLPELRKELAMEYASVEFLRNYRLVLEKDHRVLKASLKDETHTIDGKEFTTPMSSQDFAYLKVMRAHYTPQQLQAINSLFGPSGGNGSGENWVEMALKLSRTVTEEVIVETRHRQQPELATVKEVTDA</sequence>
<reference evidence="1" key="1">
    <citation type="journal article" date="2015" name="Nature">
        <title>Complex archaea that bridge the gap between prokaryotes and eukaryotes.</title>
        <authorList>
            <person name="Spang A."/>
            <person name="Saw J.H."/>
            <person name="Jorgensen S.L."/>
            <person name="Zaremba-Niedzwiedzka K."/>
            <person name="Martijn J."/>
            <person name="Lind A.E."/>
            <person name="van Eijk R."/>
            <person name="Schleper C."/>
            <person name="Guy L."/>
            <person name="Ettema T.J."/>
        </authorList>
    </citation>
    <scope>NUCLEOTIDE SEQUENCE</scope>
</reference>
<gene>
    <name evidence="1" type="ORF">LCGC14_1851980</name>
</gene>
<evidence type="ECO:0000313" key="1">
    <source>
        <dbReference type="EMBL" id="KKL95696.1"/>
    </source>
</evidence>
<dbReference type="AlphaFoldDB" id="A0A0F9GYA4"/>
<dbReference type="EMBL" id="LAZR01018614">
    <property type="protein sequence ID" value="KKL95696.1"/>
    <property type="molecule type" value="Genomic_DNA"/>
</dbReference>
<organism evidence="1">
    <name type="scientific">marine sediment metagenome</name>
    <dbReference type="NCBI Taxonomy" id="412755"/>
    <lineage>
        <taxon>unclassified sequences</taxon>
        <taxon>metagenomes</taxon>
        <taxon>ecological metagenomes</taxon>
    </lineage>
</organism>
<proteinExistence type="predicted"/>
<name>A0A0F9GYA4_9ZZZZ</name>